<dbReference type="PANTHER" id="PTHR43065">
    <property type="entry name" value="SENSOR HISTIDINE KINASE"/>
    <property type="match status" value="1"/>
</dbReference>
<dbReference type="InterPro" id="IPR005467">
    <property type="entry name" value="His_kinase_dom"/>
</dbReference>
<organism evidence="6 7">
    <name type="scientific">Bermanella marisrubri</name>
    <dbReference type="NCBI Taxonomy" id="207949"/>
    <lineage>
        <taxon>Bacteria</taxon>
        <taxon>Pseudomonadati</taxon>
        <taxon>Pseudomonadota</taxon>
        <taxon>Gammaproteobacteria</taxon>
        <taxon>Oceanospirillales</taxon>
        <taxon>Oceanospirillaceae</taxon>
        <taxon>Bermanella</taxon>
    </lineage>
</organism>
<keyword evidence="3" id="KW-1133">Transmembrane helix</keyword>
<dbReference type="InterPro" id="IPR003594">
    <property type="entry name" value="HATPase_dom"/>
</dbReference>
<dbReference type="Gene3D" id="3.30.565.10">
    <property type="entry name" value="Histidine kinase-like ATPase, C-terminal domain"/>
    <property type="match status" value="1"/>
</dbReference>
<dbReference type="EMBL" id="AAQH01000009">
    <property type="protein sequence ID" value="EAT12151.1"/>
    <property type="molecule type" value="Genomic_DNA"/>
</dbReference>
<dbReference type="SUPFAM" id="SSF55874">
    <property type="entry name" value="ATPase domain of HSP90 chaperone/DNA topoisomerase II/histidine kinase"/>
    <property type="match status" value="1"/>
</dbReference>
<dbReference type="InterPro" id="IPR036890">
    <property type="entry name" value="HATPase_C_sf"/>
</dbReference>
<dbReference type="HOGENOM" id="CLU_000445_114_39_6"/>
<dbReference type="Gene3D" id="1.10.287.130">
    <property type="match status" value="1"/>
</dbReference>
<feature type="transmembrane region" description="Helical" evidence="3">
    <location>
        <begin position="153"/>
        <end position="175"/>
    </location>
</feature>
<dbReference type="GO" id="GO:0004673">
    <property type="term" value="F:protein histidine kinase activity"/>
    <property type="evidence" value="ECO:0007669"/>
    <property type="project" value="UniProtKB-EC"/>
</dbReference>
<evidence type="ECO:0000313" key="6">
    <source>
        <dbReference type="EMBL" id="EAT12151.1"/>
    </source>
</evidence>
<keyword evidence="3" id="KW-0812">Transmembrane</keyword>
<dbReference type="InterPro" id="IPR000014">
    <property type="entry name" value="PAS"/>
</dbReference>
<evidence type="ECO:0000256" key="3">
    <source>
        <dbReference type="SAM" id="Phobius"/>
    </source>
</evidence>
<comment type="caution">
    <text evidence="6">The sequence shown here is derived from an EMBL/GenBank/DDBJ whole genome shotgun (WGS) entry which is preliminary data.</text>
</comment>
<reference evidence="6 7" key="1">
    <citation type="submission" date="2006-03" db="EMBL/GenBank/DDBJ databases">
        <authorList>
            <person name="Pinhassi J."/>
            <person name="Pedros-Alio C."/>
            <person name="Ferriera S."/>
            <person name="Johnson J."/>
            <person name="Kravitz S."/>
            <person name="Halpern A."/>
            <person name="Remington K."/>
            <person name="Beeson K."/>
            <person name="Tran B."/>
            <person name="Rogers Y.-H."/>
            <person name="Friedman R."/>
            <person name="Venter J.C."/>
        </authorList>
    </citation>
    <scope>NUCLEOTIDE SEQUENCE [LARGE SCALE GENOMIC DNA]</scope>
    <source>
        <strain evidence="6 7">RED65</strain>
    </source>
</reference>
<feature type="domain" description="PAS" evidence="5">
    <location>
        <begin position="195"/>
        <end position="232"/>
    </location>
</feature>
<feature type="transmembrane region" description="Helical" evidence="3">
    <location>
        <begin position="21"/>
        <end position="41"/>
    </location>
</feature>
<dbReference type="AlphaFoldDB" id="Q1N1Y0"/>
<feature type="transmembrane region" description="Helical" evidence="3">
    <location>
        <begin position="53"/>
        <end position="71"/>
    </location>
</feature>
<comment type="catalytic activity">
    <reaction evidence="1">
        <text>ATP + protein L-histidine = ADP + protein N-phospho-L-histidine.</text>
        <dbReference type="EC" id="2.7.13.3"/>
    </reaction>
</comment>
<protein>
    <recommendedName>
        <fullName evidence="2">histidine kinase</fullName>
        <ecNumber evidence="2">2.7.13.3</ecNumber>
    </recommendedName>
</protein>
<sequence>MEQDILDKPFLPLDRLRILKYFSVYSVIITLTLVTLYFMEIDMGFLGQNDPKVYPMILSLHASLTIVFLVLAFSSGQAHYDHLLAFFLLDITLIGALIYSSGSATSLSYLMIVGVAVGNALLSGQKGLLISAWAAICLIFVEHRFYIEGASFNYVNAGVQGIIFFVTAFVIQALVKRLHLSVDINRQQADSLLSMEQLTKLVLKRLDTGVLVLDEQENIIFQNVAAQRLLGFPGPVRVLPDKLQHSLNEYKKFPKYKPNTFKAGPTTAKVQPMFAPLMPGTERGTVIFIEDTNVVYQQAQRLKQVSLGKLAGSIVREIKYPMQGIFKIAKAISQKHSDERYQNEIKGHAQHIERIINNVQSLSNTKATEFTKQPLGSWAAQTVQSLSSSVLNGARIELKVSRSEMPVFMDASQLKQAVTNLIENAAYYAQQKNSQFAKVTVLVGRNKVSKQGIIEIQDNGYGVGLDDLDHIFEPFYSSEDNKSGLGLYLAKQFCEMNMARLDYVASQEGARFRITFPTVEQVERHLEKKEAFDLRDRQRQAASA</sequence>
<name>Q1N1Y0_9GAMM</name>
<gene>
    <name evidence="6" type="ORF">RED65_03975</name>
</gene>
<dbReference type="PRINTS" id="PR00344">
    <property type="entry name" value="BCTRLSENSOR"/>
</dbReference>
<feature type="transmembrane region" description="Helical" evidence="3">
    <location>
        <begin position="83"/>
        <end position="100"/>
    </location>
</feature>
<dbReference type="PROSITE" id="PS50112">
    <property type="entry name" value="PAS"/>
    <property type="match status" value="1"/>
</dbReference>
<evidence type="ECO:0000313" key="7">
    <source>
        <dbReference type="Proteomes" id="UP000004263"/>
    </source>
</evidence>
<dbReference type="OrthoDB" id="9776727at2"/>
<keyword evidence="7" id="KW-1185">Reference proteome</keyword>
<dbReference type="CDD" id="cd00075">
    <property type="entry name" value="HATPase"/>
    <property type="match status" value="1"/>
</dbReference>
<accession>Q1N1Y0</accession>
<dbReference type="RefSeq" id="WP_007016247.1">
    <property type="nucleotide sequence ID" value="NZ_AAQH01000009.1"/>
</dbReference>
<dbReference type="PANTHER" id="PTHR43065:SF52">
    <property type="entry name" value="SENSOR PROTEIN KINASE PILS"/>
    <property type="match status" value="1"/>
</dbReference>
<evidence type="ECO:0000259" key="4">
    <source>
        <dbReference type="PROSITE" id="PS50109"/>
    </source>
</evidence>
<dbReference type="Pfam" id="PF25323">
    <property type="entry name" value="6TM_PilS"/>
    <property type="match status" value="1"/>
</dbReference>
<dbReference type="Pfam" id="PF02518">
    <property type="entry name" value="HATPase_c"/>
    <property type="match status" value="1"/>
</dbReference>
<keyword evidence="3" id="KW-0472">Membrane</keyword>
<dbReference type="Proteomes" id="UP000004263">
    <property type="component" value="Unassembled WGS sequence"/>
</dbReference>
<evidence type="ECO:0000256" key="1">
    <source>
        <dbReference type="ARBA" id="ARBA00000085"/>
    </source>
</evidence>
<evidence type="ECO:0000256" key="2">
    <source>
        <dbReference type="ARBA" id="ARBA00012438"/>
    </source>
</evidence>
<dbReference type="PROSITE" id="PS50109">
    <property type="entry name" value="HIS_KIN"/>
    <property type="match status" value="1"/>
</dbReference>
<dbReference type="InterPro" id="IPR004358">
    <property type="entry name" value="Sig_transdc_His_kin-like_C"/>
</dbReference>
<feature type="transmembrane region" description="Helical" evidence="3">
    <location>
        <begin position="129"/>
        <end position="147"/>
    </location>
</feature>
<feature type="domain" description="Histidine kinase" evidence="4">
    <location>
        <begin position="313"/>
        <end position="520"/>
    </location>
</feature>
<dbReference type="EC" id="2.7.13.3" evidence="2"/>
<dbReference type="STRING" id="207949.RED65_03975"/>
<proteinExistence type="predicted"/>
<dbReference type="SMART" id="SM00387">
    <property type="entry name" value="HATPase_c"/>
    <property type="match status" value="1"/>
</dbReference>
<evidence type="ECO:0000259" key="5">
    <source>
        <dbReference type="PROSITE" id="PS50112"/>
    </source>
</evidence>